<dbReference type="InterPro" id="IPR000836">
    <property type="entry name" value="PRTase_dom"/>
</dbReference>
<dbReference type="PANTHER" id="PTHR47505">
    <property type="entry name" value="DNA UTILIZATION PROTEIN YHGH"/>
    <property type="match status" value="1"/>
</dbReference>
<keyword evidence="4" id="KW-1185">Reference proteome</keyword>
<organism evidence="3 4">
    <name type="scientific">Acidovorax bellezanensis</name>
    <dbReference type="NCBI Taxonomy" id="2976702"/>
    <lineage>
        <taxon>Bacteria</taxon>
        <taxon>Pseudomonadati</taxon>
        <taxon>Pseudomonadota</taxon>
        <taxon>Betaproteobacteria</taxon>
        <taxon>Burkholderiales</taxon>
        <taxon>Comamonadaceae</taxon>
        <taxon>Acidovorax</taxon>
    </lineage>
</organism>
<dbReference type="PANTHER" id="PTHR47505:SF1">
    <property type="entry name" value="DNA UTILIZATION PROTEIN YHGH"/>
    <property type="match status" value="1"/>
</dbReference>
<comment type="caution">
    <text evidence="3">The sequence shown here is derived from an EMBL/GenBank/DDBJ whole genome shotgun (WGS) entry which is preliminary data.</text>
</comment>
<proteinExistence type="inferred from homology"/>
<reference evidence="3 4" key="1">
    <citation type="submission" date="2022-09" db="EMBL/GenBank/DDBJ databases">
        <title>Draft genome of isolate Be4.</title>
        <authorList>
            <person name="Sanchez-Castro I."/>
            <person name="Martinez-Rodriguez P."/>
            <person name="Descostes M."/>
            <person name="Merroun M."/>
        </authorList>
    </citation>
    <scope>NUCLEOTIDE SEQUENCE [LARGE SCALE GENOMIC DNA]</scope>
    <source>
        <strain evidence="3 4">Be4</strain>
    </source>
</reference>
<dbReference type="Proteomes" id="UP001525968">
    <property type="component" value="Unassembled WGS sequence"/>
</dbReference>
<dbReference type="InterPro" id="IPR029057">
    <property type="entry name" value="PRTase-like"/>
</dbReference>
<dbReference type="RefSeq" id="WP_261499118.1">
    <property type="nucleotide sequence ID" value="NZ_JAODYH010000003.1"/>
</dbReference>
<name>A0ABT2PI34_9BURK</name>
<dbReference type="Pfam" id="PF00156">
    <property type="entry name" value="Pribosyltran"/>
    <property type="match status" value="1"/>
</dbReference>
<sequence length="245" mass="26337">MFFRPGFWLEQTLAQARQALPSQCSICHSWPSQRICHDCAARWAGAQARCRHCALPLTGDALECGACLRAPPAFDAALAAVDYGYPWSALLMQFKFQQDPGAAHALAQLLARTPGAAAALAAATLIVPVPLSRERLRERGFNQAALLARALARHQGAPACATELLQRTRHTPAQSGLQRAQRLGNLRGVFEVPAQRRSQVLGQKVILVDDILTTGATLDAAAQALRQAGAIHICAMVVARTLRVP</sequence>
<accession>A0ABT2PI34</accession>
<dbReference type="InterPro" id="IPR051910">
    <property type="entry name" value="ComF/GntX_DNA_util-trans"/>
</dbReference>
<evidence type="ECO:0000259" key="2">
    <source>
        <dbReference type="Pfam" id="PF00156"/>
    </source>
</evidence>
<evidence type="ECO:0000313" key="4">
    <source>
        <dbReference type="Proteomes" id="UP001525968"/>
    </source>
</evidence>
<dbReference type="EMBL" id="JAODYH010000003">
    <property type="protein sequence ID" value="MCT9810130.1"/>
    <property type="molecule type" value="Genomic_DNA"/>
</dbReference>
<dbReference type="SUPFAM" id="SSF53271">
    <property type="entry name" value="PRTase-like"/>
    <property type="match status" value="1"/>
</dbReference>
<protein>
    <submittedName>
        <fullName evidence="3">ComF family protein</fullName>
    </submittedName>
</protein>
<dbReference type="Gene3D" id="3.40.50.2020">
    <property type="match status" value="1"/>
</dbReference>
<comment type="similarity">
    <text evidence="1">Belongs to the ComF/GntX family.</text>
</comment>
<feature type="domain" description="Phosphoribosyltransferase" evidence="2">
    <location>
        <begin position="141"/>
        <end position="237"/>
    </location>
</feature>
<evidence type="ECO:0000313" key="3">
    <source>
        <dbReference type="EMBL" id="MCT9810130.1"/>
    </source>
</evidence>
<gene>
    <name evidence="3" type="ORF">N0K08_05765</name>
</gene>
<evidence type="ECO:0000256" key="1">
    <source>
        <dbReference type="ARBA" id="ARBA00008007"/>
    </source>
</evidence>
<dbReference type="CDD" id="cd06223">
    <property type="entry name" value="PRTases_typeI"/>
    <property type="match status" value="1"/>
</dbReference>